<dbReference type="Proteomes" id="UP001165565">
    <property type="component" value="Unassembled WGS sequence"/>
</dbReference>
<comment type="caution">
    <text evidence="1">The sequence shown here is derived from an EMBL/GenBank/DDBJ whole genome shotgun (WGS) entry which is preliminary data.</text>
</comment>
<accession>A0AA42CQB4</accession>
<dbReference type="EMBL" id="JANFAV010000005">
    <property type="protein sequence ID" value="MCW6535129.1"/>
    <property type="molecule type" value="Genomic_DNA"/>
</dbReference>
<dbReference type="AlphaFoldDB" id="A0AA42CQB4"/>
<gene>
    <name evidence="1" type="ORF">NEE01_10060</name>
</gene>
<proteinExistence type="predicted"/>
<protein>
    <submittedName>
        <fullName evidence="1">Uncharacterized protein</fullName>
    </submittedName>
</protein>
<sequence>MEPVTALSPIPSKSNHLALIGGLPCSVTYFAAELCRDLLARKHGACEVIALNDLSEATLEKIAAIDLPAMFLSEIPDAAVVEALSQSDFPILIIDQRVSDASRDFMAAREAKLLDTVRTIARAQIGLGALLEIPRGELVAADQAQSAADLARQIARACDVDEMLAQRMIDERQLDRPLGAVLGAHFTHETPSFSGEPAGLLDELDRFYTFHPERAASPWHMPVDLLVEAAPPYLPATDPLNLLGPARCLTIGPYLYLPSGDWKGVLTFTSSSNRSTNTIGFDVTADEEIKLEENFEISVDGKFSIELHFRISDPYYPFEFRTHLRRGAIDGELRLHSLALERRG</sequence>
<name>A0AA42CQB4_9SPHN</name>
<keyword evidence="2" id="KW-1185">Reference proteome</keyword>
<evidence type="ECO:0000313" key="2">
    <source>
        <dbReference type="Proteomes" id="UP001165565"/>
    </source>
</evidence>
<evidence type="ECO:0000313" key="1">
    <source>
        <dbReference type="EMBL" id="MCW6535129.1"/>
    </source>
</evidence>
<organism evidence="1 2">
    <name type="scientific">Sphingomonas lycopersici</name>
    <dbReference type="NCBI Taxonomy" id="2951807"/>
    <lineage>
        <taxon>Bacteria</taxon>
        <taxon>Pseudomonadati</taxon>
        <taxon>Pseudomonadota</taxon>
        <taxon>Alphaproteobacteria</taxon>
        <taxon>Sphingomonadales</taxon>
        <taxon>Sphingomonadaceae</taxon>
        <taxon>Sphingomonas</taxon>
    </lineage>
</organism>
<dbReference type="RefSeq" id="WP_265268815.1">
    <property type="nucleotide sequence ID" value="NZ_JANFAV010000005.1"/>
</dbReference>
<reference evidence="1" key="1">
    <citation type="submission" date="2022-06" db="EMBL/GenBank/DDBJ databases">
        <title>Sphingomonas sp. nov. isolated from rhizosphere soil of tomato.</title>
        <authorList>
            <person name="Dong H."/>
            <person name="Gao R."/>
        </authorList>
    </citation>
    <scope>NUCLEOTIDE SEQUENCE</scope>
    <source>
        <strain evidence="1">MMSM24</strain>
    </source>
</reference>